<evidence type="ECO:0000313" key="3">
    <source>
        <dbReference type="Proteomes" id="UP000192660"/>
    </source>
</evidence>
<feature type="domain" description="Rhodanese" evidence="1">
    <location>
        <begin position="87"/>
        <end position="178"/>
    </location>
</feature>
<dbReference type="SUPFAM" id="SSF52821">
    <property type="entry name" value="Rhodanese/Cell cycle control phosphatase"/>
    <property type="match status" value="2"/>
</dbReference>
<dbReference type="PROSITE" id="PS50206">
    <property type="entry name" value="RHODANESE_3"/>
    <property type="match status" value="2"/>
</dbReference>
<name>A0A1W1WE52_SULTA</name>
<dbReference type="SMART" id="SM00450">
    <property type="entry name" value="RHOD"/>
    <property type="match status" value="2"/>
</dbReference>
<dbReference type="Gene3D" id="3.40.250.10">
    <property type="entry name" value="Rhodanese-like domain"/>
    <property type="match status" value="2"/>
</dbReference>
<accession>A0A1W1WE52</accession>
<dbReference type="EMBL" id="FWWY01000001">
    <property type="protein sequence ID" value="SMC04482.1"/>
    <property type="molecule type" value="Genomic_DNA"/>
</dbReference>
<proteinExistence type="predicted"/>
<feature type="domain" description="Rhodanese" evidence="1">
    <location>
        <begin position="250"/>
        <end position="330"/>
    </location>
</feature>
<dbReference type="PANTHER" id="PTHR43031:SF7">
    <property type="entry name" value="NITRIC OXIDE REDUCTASE FLRD-NAD(+) REDUCTASE"/>
    <property type="match status" value="1"/>
</dbReference>
<evidence type="ECO:0000259" key="1">
    <source>
        <dbReference type="PROSITE" id="PS50206"/>
    </source>
</evidence>
<dbReference type="PANTHER" id="PTHR43031">
    <property type="entry name" value="FAD-DEPENDENT OXIDOREDUCTASE"/>
    <property type="match status" value="1"/>
</dbReference>
<keyword evidence="3" id="KW-1185">Reference proteome</keyword>
<organism evidence="2 3">
    <name type="scientific">Sulfobacillus thermosulfidooxidans (strain DSM 9293 / VKM B-1269 / AT-1)</name>
    <dbReference type="NCBI Taxonomy" id="929705"/>
    <lineage>
        <taxon>Bacteria</taxon>
        <taxon>Bacillati</taxon>
        <taxon>Bacillota</taxon>
        <taxon>Clostridia</taxon>
        <taxon>Eubacteriales</taxon>
        <taxon>Clostridiales Family XVII. Incertae Sedis</taxon>
        <taxon>Sulfobacillus</taxon>
    </lineage>
</organism>
<dbReference type="InterPro" id="IPR050229">
    <property type="entry name" value="GlpE_sulfurtransferase"/>
</dbReference>
<protein>
    <submittedName>
        <fullName evidence="2">Rhodanese-related sulfurtransferase</fullName>
    </submittedName>
</protein>
<dbReference type="Proteomes" id="UP000192660">
    <property type="component" value="Unassembled WGS sequence"/>
</dbReference>
<sequence>MRPLLKRSKTIFWIGVLSFLGSVSVMGIVRPVSHPAIGPDSPYGVNGPWKKRLEHYFRDAAIHHSYQLNASALKSLMAQSRKRHQLLLLLDVRQTNGPEGFRQGHIVGARNIPLQSFGPELMELVHASPTSPLWHEPIVVMCYDGDGANLVTVILRLFGFHAWNLRGGIGTWNQNMAGWLHNAPVNWPTMTGNVKGLESTSSPKAGSDRLPRSLVRAVSTIFTRLYHPYPLGYGYPWTIDSGTLYAALHSAHAPEVIDLRSTEEFRRGHIAGSINIPFAALGQHLNLIHPKMKVVLVSQTLQTAAQANTILRLLGYHSYVLKMGMAGWQPSTFSWPISHNFPLVQG</sequence>
<gene>
    <name evidence="2" type="ORF">SAMN00768000_1680</name>
</gene>
<dbReference type="CDD" id="cd00158">
    <property type="entry name" value="RHOD"/>
    <property type="match status" value="2"/>
</dbReference>
<dbReference type="STRING" id="28034.BFX07_01010"/>
<dbReference type="OrthoDB" id="9800872at2"/>
<dbReference type="Pfam" id="PF00581">
    <property type="entry name" value="Rhodanese"/>
    <property type="match status" value="2"/>
</dbReference>
<keyword evidence="2" id="KW-0808">Transferase</keyword>
<dbReference type="AlphaFoldDB" id="A0A1W1WE52"/>
<evidence type="ECO:0000313" key="2">
    <source>
        <dbReference type="EMBL" id="SMC04482.1"/>
    </source>
</evidence>
<dbReference type="GO" id="GO:0016740">
    <property type="term" value="F:transferase activity"/>
    <property type="evidence" value="ECO:0007669"/>
    <property type="project" value="UniProtKB-KW"/>
</dbReference>
<dbReference type="InterPro" id="IPR036873">
    <property type="entry name" value="Rhodanese-like_dom_sf"/>
</dbReference>
<dbReference type="RefSeq" id="WP_020375703.1">
    <property type="nucleotide sequence ID" value="NZ_FWWY01000001.1"/>
</dbReference>
<reference evidence="3" key="1">
    <citation type="submission" date="2017-04" db="EMBL/GenBank/DDBJ databases">
        <authorList>
            <person name="Varghese N."/>
            <person name="Submissions S."/>
        </authorList>
    </citation>
    <scope>NUCLEOTIDE SEQUENCE [LARGE SCALE GENOMIC DNA]</scope>
    <source>
        <strain evidence="3">DSM 9293</strain>
    </source>
</reference>
<dbReference type="InterPro" id="IPR001763">
    <property type="entry name" value="Rhodanese-like_dom"/>
</dbReference>